<sequence>MAKFNSFLQALFFLLCAIFLIMASMAPPSLSRTLPSTSSMDLNHTNRTHVPDSTTATTYSRSGVEFEVDAHEVPSGPNPISNK</sequence>
<organism evidence="1 2">
    <name type="scientific">Arctium lappa</name>
    <name type="common">Greater burdock</name>
    <name type="synonym">Lappa major</name>
    <dbReference type="NCBI Taxonomy" id="4217"/>
    <lineage>
        <taxon>Eukaryota</taxon>
        <taxon>Viridiplantae</taxon>
        <taxon>Streptophyta</taxon>
        <taxon>Embryophyta</taxon>
        <taxon>Tracheophyta</taxon>
        <taxon>Spermatophyta</taxon>
        <taxon>Magnoliopsida</taxon>
        <taxon>eudicotyledons</taxon>
        <taxon>Gunneridae</taxon>
        <taxon>Pentapetalae</taxon>
        <taxon>asterids</taxon>
        <taxon>campanulids</taxon>
        <taxon>Asterales</taxon>
        <taxon>Asteraceae</taxon>
        <taxon>Carduoideae</taxon>
        <taxon>Cardueae</taxon>
        <taxon>Arctiinae</taxon>
        <taxon>Arctium</taxon>
    </lineage>
</organism>
<protein>
    <submittedName>
        <fullName evidence="1">Uncharacterized protein</fullName>
    </submittedName>
</protein>
<reference evidence="2" key="1">
    <citation type="journal article" date="2022" name="Mol. Ecol. Resour.">
        <title>The genomes of chicory, endive, great burdock and yacon provide insights into Asteraceae palaeo-polyploidization history and plant inulin production.</title>
        <authorList>
            <person name="Fan W."/>
            <person name="Wang S."/>
            <person name="Wang H."/>
            <person name="Wang A."/>
            <person name="Jiang F."/>
            <person name="Liu H."/>
            <person name="Zhao H."/>
            <person name="Xu D."/>
            <person name="Zhang Y."/>
        </authorList>
    </citation>
    <scope>NUCLEOTIDE SEQUENCE [LARGE SCALE GENOMIC DNA]</scope>
    <source>
        <strain evidence="2">cv. Niubang</strain>
    </source>
</reference>
<dbReference type="EMBL" id="CM042060">
    <property type="protein sequence ID" value="KAI3678722.1"/>
    <property type="molecule type" value="Genomic_DNA"/>
</dbReference>
<name>A0ACB8Y4L8_ARCLA</name>
<gene>
    <name evidence="1" type="ORF">L6452_38025</name>
</gene>
<accession>A0ACB8Y4L8</accession>
<reference evidence="1 2" key="2">
    <citation type="journal article" date="2022" name="Mol. Ecol. Resour.">
        <title>The genomes of chicory, endive, great burdock and yacon provide insights into Asteraceae paleo-polyploidization history and plant inulin production.</title>
        <authorList>
            <person name="Fan W."/>
            <person name="Wang S."/>
            <person name="Wang H."/>
            <person name="Wang A."/>
            <person name="Jiang F."/>
            <person name="Liu H."/>
            <person name="Zhao H."/>
            <person name="Xu D."/>
            <person name="Zhang Y."/>
        </authorList>
    </citation>
    <scope>NUCLEOTIDE SEQUENCE [LARGE SCALE GENOMIC DNA]</scope>
    <source>
        <strain evidence="2">cv. Niubang</strain>
    </source>
</reference>
<proteinExistence type="predicted"/>
<dbReference type="Proteomes" id="UP001055879">
    <property type="component" value="Linkage Group LG14"/>
</dbReference>
<evidence type="ECO:0000313" key="2">
    <source>
        <dbReference type="Proteomes" id="UP001055879"/>
    </source>
</evidence>
<keyword evidence="2" id="KW-1185">Reference proteome</keyword>
<comment type="caution">
    <text evidence="1">The sequence shown here is derived from an EMBL/GenBank/DDBJ whole genome shotgun (WGS) entry which is preliminary data.</text>
</comment>
<evidence type="ECO:0000313" key="1">
    <source>
        <dbReference type="EMBL" id="KAI3678722.1"/>
    </source>
</evidence>